<protein>
    <submittedName>
        <fullName evidence="2">Uncharacterized protein</fullName>
    </submittedName>
</protein>
<sequence>MAEPVDNDNAPRIPGLNLVRDVSSAAAPTTSEGQRISRRSDRIQKLLGTILMTFRYDFESLPVEAQQAYSRFQQNQNYVEFAATLKRLLLEERLGTFMKGSPAFLHAAVDLFASRYPRLGLRELLDEVEGRTKAGSPRLRSSRQSSKSPRRAKKEALRKTEDPQAGEPLVVPSNAGLARTLTLSARSRQRSDGQQQVLSWSRLEPRPFAQPPQDTAGPSTAVPPINVEPTEPTEPREQQESQPATTGRPVIPGFTVSTRTSTGAPGTEQSRRAQNEAWLKNYIKSRGGLKLDFHSYPYKGWKIEQPRILLQRAKNFLADEDTDRTLNWGEKFAELTEYFSYLLYNWQGEDWGAELHEVIDMLHTHWVFEQYHYGTAKLNLRFNDVWPKQNKRRPSIPSAGYPIDGSGDDDMSERQLLLNPIRPAIDVHYKLPENILKKYVSVYKSEVPFFWGFEPGPQSLRELVKIENNAFEKSLFSGMATTDKNIRKAESDFKKEGDKEHFSTNAFNAFATLRGTQRAALQHTLRFMDNAENLEVCNVFRTLVLPPPKIPEKPDAGIILPVMQVAEVPKEESCDPFGFTLAHKWFTDWERYWANIAREHSVKECHGHKLWLERKAPIMDLPHNWRGPINHDYLDHEMKKSLALLRRCQTLRERISLQKERNRRPFLTNVFHFLREGISGKRWDATEIEFQGEDFVPGSKELAHIRPKEEDFLTLLGEYSIDSSTIYHSTRAEYTSPRSKIFEQRVMRILYGEGITDVPVYSFEDFLKELNRDCYGPVKRWRFSRDEAEYELDLLEKKNIIERDEDGSVSRAKADVHPEHRVRWLDTDQDLDAFLYGLELRGEETSSNDKPSKDVESNVDTMSTKISIPDSNDFGDYMFGLPNIEKLRTWEEVVDGDKEAVLEDLPRTQQFFRRLCFRLGKTIHDLREKREVYRRQLTRDQRERNRQFVHEVTRLWHLDAEQKAFVKSEDPPPKEEDIIEMATQEKLASGKEHHMDVIRKGIIREAYENKSMLFPNRIYRHVGDKGKMIEAPRRREPVWSFAHPERKGTAQRYWDINRWPVHLQSEETAASIRSSGPQDPPRPRRRSTKEPKVSFSSPFSPLEPQPQPQGEQETQAKAKAPSPDIAEEKDTEVDASESLIQTIPGLGEKFAVTFDDLADSRRTFTPGPPQYFLGDTPLQKQAIENFLVLGIESAEPRTWRQRFGGLFGRREVPDDPTALPKVDPRNIPKSRPRTESPEGSDESSEEEMPDADDDDEDDDRDVEMEEIEAQLYSESEAGPSSSSLFTRAEAPSPMFPAFPRSTSPGFDSPPVPRTSAEEAGDEEASTMTVRAVGEPGPRQSRPQRPSTGTKTKPKAPRKLDQEE</sequence>
<feature type="compositionally biased region" description="Low complexity" evidence="1">
    <location>
        <begin position="1273"/>
        <end position="1283"/>
    </location>
</feature>
<accession>A0AAE8SJS6</accession>
<feature type="compositionally biased region" description="Low complexity" evidence="1">
    <location>
        <begin position="1337"/>
        <end position="1346"/>
    </location>
</feature>
<organism evidence="2 3">
    <name type="scientific">Fusarium torulosum</name>
    <dbReference type="NCBI Taxonomy" id="33205"/>
    <lineage>
        <taxon>Eukaryota</taxon>
        <taxon>Fungi</taxon>
        <taxon>Dikarya</taxon>
        <taxon>Ascomycota</taxon>
        <taxon>Pezizomycotina</taxon>
        <taxon>Sordariomycetes</taxon>
        <taxon>Hypocreomycetidae</taxon>
        <taxon>Hypocreales</taxon>
        <taxon>Nectriaceae</taxon>
        <taxon>Fusarium</taxon>
    </lineage>
</organism>
<feature type="compositionally biased region" description="Polar residues" evidence="1">
    <location>
        <begin position="255"/>
        <end position="268"/>
    </location>
</feature>
<reference evidence="2" key="1">
    <citation type="submission" date="2018-03" db="EMBL/GenBank/DDBJ databases">
        <authorList>
            <person name="Guldener U."/>
        </authorList>
    </citation>
    <scope>NUCLEOTIDE SEQUENCE</scope>
</reference>
<feature type="compositionally biased region" description="Acidic residues" evidence="1">
    <location>
        <begin position="1125"/>
        <end position="1134"/>
    </location>
</feature>
<feature type="compositionally biased region" description="Polar residues" evidence="1">
    <location>
        <begin position="181"/>
        <end position="199"/>
    </location>
</feature>
<evidence type="ECO:0000313" key="2">
    <source>
        <dbReference type="EMBL" id="SPJ79581.1"/>
    </source>
</evidence>
<feature type="compositionally biased region" description="Basic and acidic residues" evidence="1">
    <location>
        <begin position="1222"/>
        <end position="1236"/>
    </location>
</feature>
<feature type="region of interest" description="Disordered" evidence="1">
    <location>
        <begin position="1067"/>
        <end position="1134"/>
    </location>
</feature>
<feature type="compositionally biased region" description="Low complexity" evidence="1">
    <location>
        <begin position="136"/>
        <end position="147"/>
    </location>
</feature>
<dbReference type="Proteomes" id="UP001187734">
    <property type="component" value="Unassembled WGS sequence"/>
</dbReference>
<evidence type="ECO:0000313" key="3">
    <source>
        <dbReference type="Proteomes" id="UP001187734"/>
    </source>
</evidence>
<comment type="caution">
    <text evidence="2">The sequence shown here is derived from an EMBL/GenBank/DDBJ whole genome shotgun (WGS) entry which is preliminary data.</text>
</comment>
<dbReference type="EMBL" id="ONZP01000271">
    <property type="protein sequence ID" value="SPJ79581.1"/>
    <property type="molecule type" value="Genomic_DNA"/>
</dbReference>
<gene>
    <name evidence="2" type="ORF">FTOL_07972</name>
</gene>
<feature type="region of interest" description="Disordered" evidence="1">
    <location>
        <begin position="131"/>
        <end position="272"/>
    </location>
</feature>
<proteinExistence type="predicted"/>
<feature type="region of interest" description="Disordered" evidence="1">
    <location>
        <begin position="1207"/>
        <end position="1363"/>
    </location>
</feature>
<name>A0AAE8SJS6_9HYPO</name>
<feature type="compositionally biased region" description="Acidic residues" evidence="1">
    <location>
        <begin position="1238"/>
        <end position="1268"/>
    </location>
</feature>
<keyword evidence="3" id="KW-1185">Reference proteome</keyword>
<feature type="compositionally biased region" description="Polar residues" evidence="1">
    <location>
        <begin position="1067"/>
        <end position="1077"/>
    </location>
</feature>
<evidence type="ECO:0000256" key="1">
    <source>
        <dbReference type="SAM" id="MobiDB-lite"/>
    </source>
</evidence>